<reference evidence="2" key="1">
    <citation type="journal article" date="2017" name="Plant J.">
        <title>The pomegranate (Punica granatum L.) genome and the genomics of punicalagin biosynthesis.</title>
        <authorList>
            <person name="Qin G."/>
            <person name="Xu C."/>
            <person name="Ming R."/>
            <person name="Tang H."/>
            <person name="Guyot R."/>
            <person name="Kramer E.M."/>
            <person name="Hu Y."/>
            <person name="Yi X."/>
            <person name="Qi Y."/>
            <person name="Xu X."/>
            <person name="Gao Z."/>
            <person name="Pan H."/>
            <person name="Jian J."/>
            <person name="Tian Y."/>
            <person name="Yue Z."/>
            <person name="Xu Y."/>
        </authorList>
    </citation>
    <scope>NUCLEOTIDE SEQUENCE [LARGE SCALE GENOMIC DNA]</scope>
    <source>
        <strain evidence="2">cv. Dabenzi</strain>
    </source>
</reference>
<gene>
    <name evidence="1" type="ORF">CDL15_Pgr005586</name>
</gene>
<accession>A0A218WFY3</accession>
<name>A0A218WFY3_PUNGR</name>
<evidence type="ECO:0000313" key="2">
    <source>
        <dbReference type="Proteomes" id="UP000197138"/>
    </source>
</evidence>
<dbReference type="Proteomes" id="UP000197138">
    <property type="component" value="Unassembled WGS sequence"/>
</dbReference>
<dbReference type="AlphaFoldDB" id="A0A218WFY3"/>
<protein>
    <submittedName>
        <fullName evidence="1">Uncharacterized protein</fullName>
    </submittedName>
</protein>
<comment type="caution">
    <text evidence="1">The sequence shown here is derived from an EMBL/GenBank/DDBJ whole genome shotgun (WGS) entry which is preliminary data.</text>
</comment>
<evidence type="ECO:0000313" key="1">
    <source>
        <dbReference type="EMBL" id="OWM71399.1"/>
    </source>
</evidence>
<proteinExistence type="predicted"/>
<dbReference type="EMBL" id="MTKT01004399">
    <property type="protein sequence ID" value="OWM71399.1"/>
    <property type="molecule type" value="Genomic_DNA"/>
</dbReference>
<organism evidence="1 2">
    <name type="scientific">Punica granatum</name>
    <name type="common">Pomegranate</name>
    <dbReference type="NCBI Taxonomy" id="22663"/>
    <lineage>
        <taxon>Eukaryota</taxon>
        <taxon>Viridiplantae</taxon>
        <taxon>Streptophyta</taxon>
        <taxon>Embryophyta</taxon>
        <taxon>Tracheophyta</taxon>
        <taxon>Spermatophyta</taxon>
        <taxon>Magnoliopsida</taxon>
        <taxon>eudicotyledons</taxon>
        <taxon>Gunneridae</taxon>
        <taxon>Pentapetalae</taxon>
        <taxon>rosids</taxon>
        <taxon>malvids</taxon>
        <taxon>Myrtales</taxon>
        <taxon>Lythraceae</taxon>
        <taxon>Punica</taxon>
    </lineage>
</organism>
<sequence>MLKCRKRSKTEGERPYMKIRAGPVAKDDLPTACRRFYIWNFGTFLGRTLSRLTGSLLGYADEPLSLMLDLLFSL</sequence>